<dbReference type="GO" id="GO:0005886">
    <property type="term" value="C:plasma membrane"/>
    <property type="evidence" value="ECO:0007669"/>
    <property type="project" value="UniProtKB-SubCell"/>
</dbReference>
<dbReference type="KEGG" id="aon:DEH84_18135"/>
<proteinExistence type="predicted"/>
<geneLocation type="plasmid" evidence="7">
    <name>ptb101</name>
</geneLocation>
<dbReference type="InterPro" id="IPR017896">
    <property type="entry name" value="4Fe4S_Fe-S-bd"/>
</dbReference>
<dbReference type="AlphaFoldDB" id="A0A2U8FWS0"/>
<feature type="transmembrane region" description="Helical" evidence="4">
    <location>
        <begin position="418"/>
        <end position="439"/>
    </location>
</feature>
<dbReference type="EMBL" id="CP029211">
    <property type="protein sequence ID" value="AWI55505.1"/>
    <property type="molecule type" value="Genomic_DNA"/>
</dbReference>
<dbReference type="PANTHER" id="PTHR30224">
    <property type="entry name" value="ELECTRON TRANSPORT PROTEIN"/>
    <property type="match status" value="1"/>
</dbReference>
<feature type="transmembrane region" description="Helical" evidence="4">
    <location>
        <begin position="488"/>
        <end position="509"/>
    </location>
</feature>
<dbReference type="PANTHER" id="PTHR30224:SF4">
    <property type="entry name" value="ELECTRON TRANSPORT PROTEIN YCCM-RELATED"/>
    <property type="match status" value="1"/>
</dbReference>
<evidence type="ECO:0000256" key="3">
    <source>
        <dbReference type="ARBA" id="ARBA00023136"/>
    </source>
</evidence>
<comment type="subcellular location">
    <subcellularLocation>
        <location evidence="1">Cell membrane</location>
    </subcellularLocation>
</comment>
<dbReference type="GO" id="GO:0003677">
    <property type="term" value="F:DNA binding"/>
    <property type="evidence" value="ECO:0007669"/>
    <property type="project" value="InterPro"/>
</dbReference>
<gene>
    <name evidence="6" type="ORF">DEH84_18135</name>
</gene>
<evidence type="ECO:0000256" key="1">
    <source>
        <dbReference type="ARBA" id="ARBA00004236"/>
    </source>
</evidence>
<evidence type="ECO:0000259" key="5">
    <source>
        <dbReference type="SMART" id="SM00900"/>
    </source>
</evidence>
<dbReference type="GO" id="GO:0045893">
    <property type="term" value="P:positive regulation of DNA-templated transcription"/>
    <property type="evidence" value="ECO:0007669"/>
    <property type="project" value="InterPro"/>
</dbReference>
<keyword evidence="4" id="KW-0812">Transmembrane</keyword>
<keyword evidence="4" id="KW-1133">Transmembrane helix</keyword>
<dbReference type="Proteomes" id="UP000244892">
    <property type="component" value="Plasmid pTB101"/>
</dbReference>
<name>A0A2U8FWS0_9BURK</name>
<dbReference type="OrthoDB" id="9806398at2"/>
<dbReference type="SUPFAM" id="SSF54862">
    <property type="entry name" value="4Fe-4S ferredoxins"/>
    <property type="match status" value="1"/>
</dbReference>
<evidence type="ECO:0000313" key="7">
    <source>
        <dbReference type="Proteomes" id="UP000244892"/>
    </source>
</evidence>
<dbReference type="RefSeq" id="WP_109038615.1">
    <property type="nucleotide sequence ID" value="NZ_CP029211.1"/>
</dbReference>
<feature type="domain" description="FMN-binding" evidence="5">
    <location>
        <begin position="82"/>
        <end position="181"/>
    </location>
</feature>
<evidence type="ECO:0000313" key="6">
    <source>
        <dbReference type="EMBL" id="AWI55505.1"/>
    </source>
</evidence>
<dbReference type="InterPro" id="IPR007329">
    <property type="entry name" value="FMN-bd"/>
</dbReference>
<sequence length="712" mass="79449">MASTLWRPLAVWLLTLLACLVFLPARAGVMDGASMKQAFPLPLVVGEKDKALPVWPIYKQEATETILVGYAFESIDLAPLPGFSGVPVNLLVLLDAQGGFRDVRVLSQHEPVFLDGLGPEPLEKFVAQYKGLNLKQHVKIDSRAKSAGQDASANVIIDGVAKATASVRIVNQSLMSSALAVARAKMGFAEGRDPSLIGRIREDVFEPLDFNALQRAELVTRQTLRNRDVEAAFAGSVGEGQDEEARRNPGGLFTEWMVLHLNVPTVGRNILTEKGWRYLKTWIEPGDHAFLVATRGRYSFVGEDYQGGAVPTRLTLSQGGLPIELRDLDVDDKIRLPEDWRGADVHWKVFKVISQASLDPTQPMKFALSVTREKGLILPEKVRKEFEMEIQLPEDYAIPSGNEQQSWKTSWTGRKLDLSVLAVGLALLTVMLARPAWLVRDERRMRWVRNAYLLYTLGFIGWFAQGQLSIVNLTGILQAIVNGRSLGFLLYDPMTVLLWGYAALTFFVWGRGTFCGWLCPFGALQDLISQLAGYLGVYKKWKRRAVPRVWDRRLKGVKYVVLAVIVALALIPGSNLVDSAVEVEPFKTAITLAFVRSWPFVVWAVAMVLLSVFVYKGYCRYLCPLGATMAILGRARLLRWIPRRVECGQPCQTCRHRCAYQAIEPQGQIDYNECFQCMDCVAIHDSDTRCAPLISARKGQTIPIRTIKEQVA</sequence>
<dbReference type="InterPro" id="IPR052378">
    <property type="entry name" value="NosR_regulator"/>
</dbReference>
<evidence type="ECO:0000256" key="2">
    <source>
        <dbReference type="ARBA" id="ARBA00022475"/>
    </source>
</evidence>
<keyword evidence="6" id="KW-0614">Plasmid</keyword>
<keyword evidence="2" id="KW-1003">Cell membrane</keyword>
<feature type="transmembrane region" description="Helical" evidence="4">
    <location>
        <begin position="597"/>
        <end position="615"/>
    </location>
</feature>
<dbReference type="PIRSF" id="PIRSF036354">
    <property type="entry name" value="NosR"/>
    <property type="match status" value="1"/>
</dbReference>
<feature type="transmembrane region" description="Helical" evidence="4">
    <location>
        <begin position="451"/>
        <end position="468"/>
    </location>
</feature>
<dbReference type="GO" id="GO:0010181">
    <property type="term" value="F:FMN binding"/>
    <property type="evidence" value="ECO:0007669"/>
    <property type="project" value="InterPro"/>
</dbReference>
<dbReference type="SMART" id="SM00900">
    <property type="entry name" value="FMN_bind"/>
    <property type="match status" value="1"/>
</dbReference>
<keyword evidence="3 4" id="KW-0472">Membrane</keyword>
<protein>
    <recommendedName>
        <fullName evidence="5">FMN-binding domain-containing protein</fullName>
    </recommendedName>
</protein>
<feature type="transmembrane region" description="Helical" evidence="4">
    <location>
        <begin position="557"/>
        <end position="577"/>
    </location>
</feature>
<organism evidence="6 7">
    <name type="scientific">Aquabacterium olei</name>
    <dbReference type="NCBI Taxonomy" id="1296669"/>
    <lineage>
        <taxon>Bacteria</taxon>
        <taxon>Pseudomonadati</taxon>
        <taxon>Pseudomonadota</taxon>
        <taxon>Betaproteobacteria</taxon>
        <taxon>Burkholderiales</taxon>
        <taxon>Aquabacterium</taxon>
    </lineage>
</organism>
<dbReference type="InterPro" id="IPR011399">
    <property type="entry name" value="NosR"/>
</dbReference>
<accession>A0A2U8FWS0</accession>
<dbReference type="Pfam" id="PF12801">
    <property type="entry name" value="Fer4_5"/>
    <property type="match status" value="2"/>
</dbReference>
<dbReference type="PROSITE" id="PS51257">
    <property type="entry name" value="PROKAR_LIPOPROTEIN"/>
    <property type="match status" value="1"/>
</dbReference>
<keyword evidence="7" id="KW-1185">Reference proteome</keyword>
<evidence type="ECO:0000256" key="4">
    <source>
        <dbReference type="SAM" id="Phobius"/>
    </source>
</evidence>
<reference evidence="6 7" key="1">
    <citation type="submission" date="2018-05" db="EMBL/GenBank/DDBJ databases">
        <title>complete genome sequence of Aquabacterium olei NBRC 110486.</title>
        <authorList>
            <person name="Tang B."/>
            <person name="Chang J."/>
            <person name="Zhang L."/>
            <person name="Yang H."/>
        </authorList>
    </citation>
    <scope>NUCLEOTIDE SEQUENCE [LARGE SCALE GENOMIC DNA]</scope>
    <source>
        <strain evidence="6 7">NBRC 110486</strain>
        <plasmid evidence="7">Plasmid ptb101</plasmid>
    </source>
</reference>